<sequence length="84" mass="9849">MLAWSGVDERWGGNEACMTVSAHQKKDIWRAITRYVQTLGFYHRRSTHCRRRWGDIRRWSKKTAEAQLGMAAQRGRGARRTMTP</sequence>
<dbReference type="Proteomes" id="UP001066276">
    <property type="component" value="Chromosome 10"/>
</dbReference>
<organism evidence="2 3">
    <name type="scientific">Pleurodeles waltl</name>
    <name type="common">Iberian ribbed newt</name>
    <dbReference type="NCBI Taxonomy" id="8319"/>
    <lineage>
        <taxon>Eukaryota</taxon>
        <taxon>Metazoa</taxon>
        <taxon>Chordata</taxon>
        <taxon>Craniata</taxon>
        <taxon>Vertebrata</taxon>
        <taxon>Euteleostomi</taxon>
        <taxon>Amphibia</taxon>
        <taxon>Batrachia</taxon>
        <taxon>Caudata</taxon>
        <taxon>Salamandroidea</taxon>
        <taxon>Salamandridae</taxon>
        <taxon>Pleurodelinae</taxon>
        <taxon>Pleurodeles</taxon>
    </lineage>
</organism>
<evidence type="ECO:0000313" key="3">
    <source>
        <dbReference type="Proteomes" id="UP001066276"/>
    </source>
</evidence>
<reference evidence="2" key="1">
    <citation type="journal article" date="2022" name="bioRxiv">
        <title>Sequencing and chromosome-scale assembly of the giantPleurodeles waltlgenome.</title>
        <authorList>
            <person name="Brown T."/>
            <person name="Elewa A."/>
            <person name="Iarovenko S."/>
            <person name="Subramanian E."/>
            <person name="Araus A.J."/>
            <person name="Petzold A."/>
            <person name="Susuki M."/>
            <person name="Suzuki K.-i.T."/>
            <person name="Hayashi T."/>
            <person name="Toyoda A."/>
            <person name="Oliveira C."/>
            <person name="Osipova E."/>
            <person name="Leigh N.D."/>
            <person name="Simon A."/>
            <person name="Yun M.H."/>
        </authorList>
    </citation>
    <scope>NUCLEOTIDE SEQUENCE</scope>
    <source>
        <strain evidence="2">20211129_DDA</strain>
        <tissue evidence="2">Liver</tissue>
    </source>
</reference>
<dbReference type="Pfam" id="PF13837">
    <property type="entry name" value="Myb_DNA-bind_4"/>
    <property type="match status" value="1"/>
</dbReference>
<feature type="domain" description="Myb/SANT-like DNA-binding" evidence="1">
    <location>
        <begin position="21"/>
        <end position="68"/>
    </location>
</feature>
<keyword evidence="3" id="KW-1185">Reference proteome</keyword>
<protein>
    <recommendedName>
        <fullName evidence="1">Myb/SANT-like DNA-binding domain-containing protein</fullName>
    </recommendedName>
</protein>
<dbReference type="EMBL" id="JANPWB010000014">
    <property type="protein sequence ID" value="KAJ1100634.1"/>
    <property type="molecule type" value="Genomic_DNA"/>
</dbReference>
<evidence type="ECO:0000259" key="1">
    <source>
        <dbReference type="Pfam" id="PF13837"/>
    </source>
</evidence>
<dbReference type="AlphaFoldDB" id="A0AAV7MC41"/>
<gene>
    <name evidence="2" type="ORF">NDU88_005715</name>
</gene>
<comment type="caution">
    <text evidence="2">The sequence shown here is derived from an EMBL/GenBank/DDBJ whole genome shotgun (WGS) entry which is preliminary data.</text>
</comment>
<proteinExistence type="predicted"/>
<dbReference type="InterPro" id="IPR044822">
    <property type="entry name" value="Myb_DNA-bind_4"/>
</dbReference>
<accession>A0AAV7MC41</accession>
<name>A0AAV7MC41_PLEWA</name>
<evidence type="ECO:0000313" key="2">
    <source>
        <dbReference type="EMBL" id="KAJ1100634.1"/>
    </source>
</evidence>